<dbReference type="InterPro" id="IPR036401">
    <property type="entry name" value="Ribosomal_eS17_sf"/>
</dbReference>
<keyword evidence="2 4" id="KW-0689">Ribosomal protein</keyword>
<evidence type="ECO:0000313" key="5">
    <source>
        <dbReference type="Proteomes" id="UP001516464"/>
    </source>
</evidence>
<dbReference type="Proteomes" id="UP001516464">
    <property type="component" value="Unassembled WGS sequence"/>
</dbReference>
<evidence type="ECO:0000256" key="3">
    <source>
        <dbReference type="ARBA" id="ARBA00023274"/>
    </source>
</evidence>
<proteinExistence type="inferred from homology"/>
<evidence type="ECO:0000256" key="2">
    <source>
        <dbReference type="ARBA" id="ARBA00022980"/>
    </source>
</evidence>
<dbReference type="EMBL" id="SBIQ01000089">
    <property type="protein sequence ID" value="KAF7683410.1"/>
    <property type="molecule type" value="Genomic_DNA"/>
</dbReference>
<dbReference type="InterPro" id="IPR001210">
    <property type="entry name" value="Ribosomal_eS17"/>
</dbReference>
<comment type="caution">
    <text evidence="4">The sequence shown here is derived from an EMBL/GenBank/DDBJ whole genome shotgun (WGS) entry which is preliminary data.</text>
</comment>
<dbReference type="SUPFAM" id="SSF116820">
    <property type="entry name" value="Rps17e-like"/>
    <property type="match status" value="1"/>
</dbReference>
<reference evidence="4 5" key="1">
    <citation type="submission" date="2019-01" db="EMBL/GenBank/DDBJ databases">
        <title>Genomes sequencing and comparative genomics of infectious freshwater microsporidia, Cucumispora dikerogammari and Thelohania contejeani.</title>
        <authorList>
            <person name="Cormier A."/>
            <person name="Giraud I."/>
            <person name="Wattier R."/>
            <person name="Teixeira M."/>
            <person name="Grandjean F."/>
            <person name="Rigaud T."/>
            <person name="Cordaux R."/>
        </authorList>
    </citation>
    <scope>NUCLEOTIDE SEQUENCE [LARGE SCALE GENOMIC DNA]</scope>
    <source>
        <strain evidence="4">T1</strain>
        <tissue evidence="4">Spores</tissue>
    </source>
</reference>
<accession>A0ABQ7HZ28</accession>
<organism evidence="4 5">
    <name type="scientific">Astathelohania contejeani</name>
    <dbReference type="NCBI Taxonomy" id="164912"/>
    <lineage>
        <taxon>Eukaryota</taxon>
        <taxon>Fungi</taxon>
        <taxon>Fungi incertae sedis</taxon>
        <taxon>Microsporidia</taxon>
        <taxon>Astathelohaniidae</taxon>
        <taxon>Astathelohania</taxon>
    </lineage>
</organism>
<gene>
    <name evidence="4" type="primary">RPS17</name>
    <name evidence="4" type="ORF">TCON_1379</name>
</gene>
<comment type="similarity">
    <text evidence="1">Belongs to the eukaryotic ribosomal protein eS17 family.</text>
</comment>
<dbReference type="Pfam" id="PF00833">
    <property type="entry name" value="Ribosomal_S17e"/>
    <property type="match status" value="1"/>
</dbReference>
<dbReference type="PANTHER" id="PTHR10732">
    <property type="entry name" value="40S RIBOSOMAL PROTEIN S17"/>
    <property type="match status" value="1"/>
</dbReference>
<sequence>MRLENDFHHNKKVCSDVAIIHSKRIRNRVAGYVTRLMKRISKGHVKGINIKEHEKERETRENFIPEVSLLDSESFCVDKTTLRMIREYDYKGNFYNPDAESSDDE</sequence>
<dbReference type="GO" id="GO:0005840">
    <property type="term" value="C:ribosome"/>
    <property type="evidence" value="ECO:0007669"/>
    <property type="project" value="UniProtKB-KW"/>
</dbReference>
<evidence type="ECO:0000256" key="1">
    <source>
        <dbReference type="ARBA" id="ARBA00010444"/>
    </source>
</evidence>
<dbReference type="Gene3D" id="1.10.60.20">
    <property type="entry name" value="Ribosomal protein S17e-like"/>
    <property type="match status" value="1"/>
</dbReference>
<keyword evidence="5" id="KW-1185">Reference proteome</keyword>
<name>A0ABQ7HZ28_9MICR</name>
<dbReference type="InterPro" id="IPR018273">
    <property type="entry name" value="Ribosomal_eS17_CS"/>
</dbReference>
<evidence type="ECO:0000313" key="4">
    <source>
        <dbReference type="EMBL" id="KAF7683410.1"/>
    </source>
</evidence>
<dbReference type="PANTHER" id="PTHR10732:SF0">
    <property type="entry name" value="40S RIBOSOMAL PROTEIN S17"/>
    <property type="match status" value="1"/>
</dbReference>
<dbReference type="PROSITE" id="PS00712">
    <property type="entry name" value="RIBOSOMAL_S17E"/>
    <property type="match status" value="1"/>
</dbReference>
<protein>
    <submittedName>
        <fullName evidence="4">40S ribosomal protein S17</fullName>
    </submittedName>
</protein>
<keyword evidence="3" id="KW-0687">Ribonucleoprotein</keyword>